<evidence type="ECO:0000256" key="1">
    <source>
        <dbReference type="ARBA" id="ARBA00022676"/>
    </source>
</evidence>
<dbReference type="InterPro" id="IPR050800">
    <property type="entry name" value="ARTD/PARP"/>
</dbReference>
<dbReference type="InterPro" id="IPR012317">
    <property type="entry name" value="Poly(ADP-ribose)pol_cat_dom"/>
</dbReference>
<comment type="catalytic activity">
    <reaction evidence="4">
        <text>NAD(+) + (ADP-D-ribosyl)n-acceptor = nicotinamide + (ADP-D-ribosyl)n+1-acceptor + H(+).</text>
        <dbReference type="EC" id="2.4.2.30"/>
    </reaction>
</comment>
<dbReference type="Pfam" id="PF00644">
    <property type="entry name" value="PARP"/>
    <property type="match status" value="1"/>
</dbReference>
<evidence type="ECO:0000313" key="7">
    <source>
        <dbReference type="EMBL" id="EEF39282.1"/>
    </source>
</evidence>
<dbReference type="AlphaFoldDB" id="B9SAS8"/>
<dbReference type="GO" id="GO:0003950">
    <property type="term" value="F:NAD+ poly-ADP-ribosyltransferase activity"/>
    <property type="evidence" value="ECO:0007669"/>
    <property type="project" value="UniProtKB-UniRule"/>
</dbReference>
<organism evidence="7 8">
    <name type="scientific">Ricinus communis</name>
    <name type="common">Castor bean</name>
    <dbReference type="NCBI Taxonomy" id="3988"/>
    <lineage>
        <taxon>Eukaryota</taxon>
        <taxon>Viridiplantae</taxon>
        <taxon>Streptophyta</taxon>
        <taxon>Embryophyta</taxon>
        <taxon>Tracheophyta</taxon>
        <taxon>Spermatophyta</taxon>
        <taxon>Magnoliopsida</taxon>
        <taxon>eudicotyledons</taxon>
        <taxon>Gunneridae</taxon>
        <taxon>Pentapetalae</taxon>
        <taxon>rosids</taxon>
        <taxon>fabids</taxon>
        <taxon>Malpighiales</taxon>
        <taxon>Euphorbiaceae</taxon>
        <taxon>Acalyphoideae</taxon>
        <taxon>Acalypheae</taxon>
        <taxon>Ricinus</taxon>
    </lineage>
</organism>
<evidence type="ECO:0000256" key="2">
    <source>
        <dbReference type="ARBA" id="ARBA00022679"/>
    </source>
</evidence>
<evidence type="ECO:0000256" key="5">
    <source>
        <dbReference type="RuleBase" id="RU362114"/>
    </source>
</evidence>
<keyword evidence="3 5" id="KW-0520">NAD</keyword>
<dbReference type="EC" id="2.4.2.-" evidence="5"/>
<evidence type="ECO:0000256" key="3">
    <source>
        <dbReference type="ARBA" id="ARBA00023027"/>
    </source>
</evidence>
<dbReference type="PANTHER" id="PTHR10459">
    <property type="entry name" value="DNA LIGASE"/>
    <property type="match status" value="1"/>
</dbReference>
<dbReference type="PROSITE" id="PS51059">
    <property type="entry name" value="PARP_CATALYTIC"/>
    <property type="match status" value="1"/>
</dbReference>
<keyword evidence="8" id="KW-1185">Reference proteome</keyword>
<sequence>MLFYEDPLYSHYSRLRCELAPLEVDSEEFSLIAKYMKNTHAKTQSQYTVDIIQIFKVSRKDESQRFRKFFSATNRMLLWHGSRLTNWTGILSQGCSWVGPVHYAISELEPQPV</sequence>
<proteinExistence type="predicted"/>
<dbReference type="Proteomes" id="UP000008311">
    <property type="component" value="Unassembled WGS sequence"/>
</dbReference>
<dbReference type="EMBL" id="EQ973909">
    <property type="protein sequence ID" value="EEF39282.1"/>
    <property type="molecule type" value="Genomic_DNA"/>
</dbReference>
<feature type="domain" description="PARP catalytic" evidence="6">
    <location>
        <begin position="6"/>
        <end position="113"/>
    </location>
</feature>
<dbReference type="STRING" id="3988.B9SAS8"/>
<keyword evidence="2 5" id="KW-0808">Transferase</keyword>
<keyword evidence="1 5" id="KW-0328">Glycosyltransferase</keyword>
<name>B9SAS8_RICCO</name>
<evidence type="ECO:0000256" key="4">
    <source>
        <dbReference type="ARBA" id="ARBA00033987"/>
    </source>
</evidence>
<gene>
    <name evidence="7" type="ORF">RCOM_1178410</name>
</gene>
<reference evidence="8" key="1">
    <citation type="journal article" date="2010" name="Nat. Biotechnol.">
        <title>Draft genome sequence of the oilseed species Ricinus communis.</title>
        <authorList>
            <person name="Chan A.P."/>
            <person name="Crabtree J."/>
            <person name="Zhao Q."/>
            <person name="Lorenzi H."/>
            <person name="Orvis J."/>
            <person name="Puiu D."/>
            <person name="Melake-Berhan A."/>
            <person name="Jones K.M."/>
            <person name="Redman J."/>
            <person name="Chen G."/>
            <person name="Cahoon E.B."/>
            <person name="Gedil M."/>
            <person name="Stanke M."/>
            <person name="Haas B.J."/>
            <person name="Wortman J.R."/>
            <person name="Fraser-Liggett C.M."/>
            <person name="Ravel J."/>
            <person name="Rabinowicz P.D."/>
        </authorList>
    </citation>
    <scope>NUCLEOTIDE SEQUENCE [LARGE SCALE GENOMIC DNA]</scope>
    <source>
        <strain evidence="8">cv. Hale</strain>
    </source>
</reference>
<dbReference type="Gene3D" id="3.90.228.10">
    <property type="match status" value="1"/>
</dbReference>
<dbReference type="PANTHER" id="PTHR10459:SF60">
    <property type="entry name" value="POLY [ADP-RIBOSE] POLYMERASE 2"/>
    <property type="match status" value="1"/>
</dbReference>
<dbReference type="SUPFAM" id="SSF56399">
    <property type="entry name" value="ADP-ribosylation"/>
    <property type="match status" value="1"/>
</dbReference>
<protein>
    <recommendedName>
        <fullName evidence="5">Poly [ADP-ribose] polymerase</fullName>
        <shortName evidence="5">PARP</shortName>
        <ecNumber evidence="5">2.4.2.-</ecNumber>
    </recommendedName>
</protein>
<evidence type="ECO:0000313" key="8">
    <source>
        <dbReference type="Proteomes" id="UP000008311"/>
    </source>
</evidence>
<evidence type="ECO:0000259" key="6">
    <source>
        <dbReference type="PROSITE" id="PS51059"/>
    </source>
</evidence>
<dbReference type="InParanoid" id="B9SAS8"/>
<accession>B9SAS8</accession>
<dbReference type="eggNOG" id="KOG1037">
    <property type="taxonomic scope" value="Eukaryota"/>
</dbReference>